<organism evidence="3 4">
    <name type="scientific">Sphaerobolus stellatus (strain SS14)</name>
    <dbReference type="NCBI Taxonomy" id="990650"/>
    <lineage>
        <taxon>Eukaryota</taxon>
        <taxon>Fungi</taxon>
        <taxon>Dikarya</taxon>
        <taxon>Basidiomycota</taxon>
        <taxon>Agaricomycotina</taxon>
        <taxon>Agaricomycetes</taxon>
        <taxon>Phallomycetidae</taxon>
        <taxon>Geastrales</taxon>
        <taxon>Sphaerobolaceae</taxon>
        <taxon>Sphaerobolus</taxon>
    </lineage>
</organism>
<feature type="coiled-coil region" evidence="1">
    <location>
        <begin position="57"/>
        <end position="84"/>
    </location>
</feature>
<evidence type="ECO:0000313" key="4">
    <source>
        <dbReference type="Proteomes" id="UP000054279"/>
    </source>
</evidence>
<keyword evidence="2" id="KW-0732">Signal</keyword>
<dbReference type="EMBL" id="KN837355">
    <property type="protein sequence ID" value="KIJ26845.1"/>
    <property type="molecule type" value="Genomic_DNA"/>
</dbReference>
<feature type="signal peptide" evidence="2">
    <location>
        <begin position="1"/>
        <end position="16"/>
    </location>
</feature>
<name>A0A0C9UNI7_SPHS4</name>
<dbReference type="HOGENOM" id="CLU_2348044_0_0_1"/>
<evidence type="ECO:0000256" key="1">
    <source>
        <dbReference type="SAM" id="Coils"/>
    </source>
</evidence>
<dbReference type="Proteomes" id="UP000054279">
    <property type="component" value="Unassembled WGS sequence"/>
</dbReference>
<accession>A0A0C9UNI7</accession>
<feature type="chain" id="PRO_5002221185" evidence="2">
    <location>
        <begin position="17"/>
        <end position="97"/>
    </location>
</feature>
<evidence type="ECO:0000313" key="3">
    <source>
        <dbReference type="EMBL" id="KIJ26845.1"/>
    </source>
</evidence>
<keyword evidence="4" id="KW-1185">Reference proteome</keyword>
<reference evidence="3 4" key="1">
    <citation type="submission" date="2014-06" db="EMBL/GenBank/DDBJ databases">
        <title>Evolutionary Origins and Diversification of the Mycorrhizal Mutualists.</title>
        <authorList>
            <consortium name="DOE Joint Genome Institute"/>
            <consortium name="Mycorrhizal Genomics Consortium"/>
            <person name="Kohler A."/>
            <person name="Kuo A."/>
            <person name="Nagy L.G."/>
            <person name="Floudas D."/>
            <person name="Copeland A."/>
            <person name="Barry K.W."/>
            <person name="Cichocki N."/>
            <person name="Veneault-Fourrey C."/>
            <person name="LaButti K."/>
            <person name="Lindquist E.A."/>
            <person name="Lipzen A."/>
            <person name="Lundell T."/>
            <person name="Morin E."/>
            <person name="Murat C."/>
            <person name="Riley R."/>
            <person name="Ohm R."/>
            <person name="Sun H."/>
            <person name="Tunlid A."/>
            <person name="Henrissat B."/>
            <person name="Grigoriev I.V."/>
            <person name="Hibbett D.S."/>
            <person name="Martin F."/>
        </authorList>
    </citation>
    <scope>NUCLEOTIDE SEQUENCE [LARGE SCALE GENOMIC DNA]</scope>
    <source>
        <strain evidence="3 4">SS14</strain>
    </source>
</reference>
<dbReference type="AlphaFoldDB" id="A0A0C9UNI7"/>
<protein>
    <submittedName>
        <fullName evidence="3">Uncharacterized protein</fullName>
    </submittedName>
</protein>
<evidence type="ECO:0000256" key="2">
    <source>
        <dbReference type="SAM" id="SignalP"/>
    </source>
</evidence>
<keyword evidence="1" id="KW-0175">Coiled coil</keyword>
<proteinExistence type="predicted"/>
<sequence>MTDLFILLLFSVPAHTAMHTLSRWSSTENYETTASFVKLYLIKETLQHEISSIDVTIKMLQQQKAEQEHRLQATLEEVEKKKDKLDYVVRLQTAGRE</sequence>
<gene>
    <name evidence="3" type="ORF">M422DRAFT_272052</name>
</gene>